<feature type="transmembrane region" description="Helical" evidence="1">
    <location>
        <begin position="121"/>
        <end position="140"/>
    </location>
</feature>
<name>A0A9X4IEB8_9NEIS</name>
<keyword evidence="1" id="KW-0472">Membrane</keyword>
<feature type="transmembrane region" description="Helical" evidence="1">
    <location>
        <begin position="388"/>
        <end position="408"/>
    </location>
</feature>
<evidence type="ECO:0000256" key="1">
    <source>
        <dbReference type="SAM" id="Phobius"/>
    </source>
</evidence>
<feature type="transmembrane region" description="Helical" evidence="1">
    <location>
        <begin position="353"/>
        <end position="376"/>
    </location>
</feature>
<feature type="transmembrane region" description="Helical" evidence="1">
    <location>
        <begin position="39"/>
        <end position="56"/>
    </location>
</feature>
<dbReference type="RefSeq" id="WP_274585171.1">
    <property type="nucleotide sequence ID" value="NZ_CP145811.1"/>
</dbReference>
<dbReference type="EMBL" id="JAPQFL010000003">
    <property type="protein sequence ID" value="MDD9328062.1"/>
    <property type="molecule type" value="Genomic_DNA"/>
</dbReference>
<keyword evidence="1" id="KW-1133">Transmembrane helix</keyword>
<dbReference type="AlphaFoldDB" id="A0A9X4IEB8"/>
<feature type="transmembrane region" description="Helical" evidence="1">
    <location>
        <begin position="234"/>
        <end position="255"/>
    </location>
</feature>
<evidence type="ECO:0000313" key="4">
    <source>
        <dbReference type="Proteomes" id="UP001149607"/>
    </source>
</evidence>
<reference evidence="3" key="2">
    <citation type="submission" date="2024-02" db="EMBL/GenBank/DDBJ databases">
        <title>Neisseria leonii sp. nov.</title>
        <authorList>
            <person name="Boutroux M."/>
            <person name="Favre-Rochex S."/>
            <person name="Gorgette O."/>
            <person name="Touak G."/>
            <person name="Muhle E."/>
            <person name="Chesneau O."/>
            <person name="Clermont D."/>
            <person name="Rahi P."/>
        </authorList>
    </citation>
    <scope>NUCLEOTIDE SEQUENCE</scope>
    <source>
        <strain evidence="3">51.81</strain>
    </source>
</reference>
<gene>
    <name evidence="2" type="ORF">ORY91_001479</name>
    <name evidence="3" type="ORF">V9W64_07415</name>
</gene>
<evidence type="ECO:0000313" key="3">
    <source>
        <dbReference type="EMBL" id="WWY02544.1"/>
    </source>
</evidence>
<feature type="transmembrane region" description="Helical" evidence="1">
    <location>
        <begin position="12"/>
        <end position="33"/>
    </location>
</feature>
<feature type="transmembrane region" description="Helical" evidence="1">
    <location>
        <begin position="152"/>
        <end position="170"/>
    </location>
</feature>
<organism evidence="2">
    <name type="scientific">Neisseria leonii</name>
    <dbReference type="NCBI Taxonomy" id="2995413"/>
    <lineage>
        <taxon>Bacteria</taxon>
        <taxon>Pseudomonadati</taxon>
        <taxon>Pseudomonadota</taxon>
        <taxon>Betaproteobacteria</taxon>
        <taxon>Neisseriales</taxon>
        <taxon>Neisseriaceae</taxon>
        <taxon>Neisseria</taxon>
    </lineage>
</organism>
<accession>A0A9X4IEB8</accession>
<keyword evidence="4" id="KW-1185">Reference proteome</keyword>
<sequence>MTNHTSTRWQQRIRAMGPGIMMASAAVGGSHLIASTQAGALYGWQLALIIVLANLFKYPFFRFGPQYTLTTGRTLLEGYAQKSRVYLWIFFILNLFAAVINTAAVSMLCAAILGFILPGQWLMNELSAAVLASSVLLLLIGPYRAVDRLSKIIMISLTITTVAAVAIAAAKGSQMQPGFVEPSPWNLGALAFIVALVGWMPAPIEISTIGSQWSAAKNKLEKVSYRDGILDFNVGYIGTAVLALVFLALGVLVQYGSGTEVKMAGGAYVGQLIEMYTATIGEWSRYLVAFIAFACMYGTTITVIDGYSRTNMESLRLITGKPFSSNRILSYWIIFAAVAGLCVILFFKGAVLAMLKFAMIAAFVSAPVFAWLNLSLVRKGETPLQPWLLWLAWIGLAFLSGFTLLFLIHQAGLLS</sequence>
<dbReference type="Proteomes" id="UP001149607">
    <property type="component" value="Chromosome"/>
</dbReference>
<dbReference type="EMBL" id="CP146598">
    <property type="protein sequence ID" value="WWY02544.1"/>
    <property type="molecule type" value="Genomic_DNA"/>
</dbReference>
<feature type="transmembrane region" description="Helical" evidence="1">
    <location>
        <begin position="328"/>
        <end position="347"/>
    </location>
</feature>
<reference evidence="2" key="1">
    <citation type="submission" date="2022-10" db="EMBL/GenBank/DDBJ databases">
        <authorList>
            <person name="Boutroux M."/>
        </authorList>
    </citation>
    <scope>NUCLEOTIDE SEQUENCE</scope>
    <source>
        <strain evidence="2">51.81</strain>
    </source>
</reference>
<protein>
    <submittedName>
        <fullName evidence="2">Divalent metal cation transporter</fullName>
    </submittedName>
    <submittedName>
        <fullName evidence="3">NRAMP family divalent metal transporter</fullName>
    </submittedName>
</protein>
<evidence type="ECO:0000313" key="2">
    <source>
        <dbReference type="EMBL" id="MDD9328062.1"/>
    </source>
</evidence>
<feature type="transmembrane region" description="Helical" evidence="1">
    <location>
        <begin position="85"/>
        <end position="115"/>
    </location>
</feature>
<proteinExistence type="predicted"/>
<feature type="transmembrane region" description="Helical" evidence="1">
    <location>
        <begin position="190"/>
        <end position="213"/>
    </location>
</feature>
<feature type="transmembrane region" description="Helical" evidence="1">
    <location>
        <begin position="286"/>
        <end position="307"/>
    </location>
</feature>
<keyword evidence="1" id="KW-0812">Transmembrane</keyword>